<proteinExistence type="inferred from homology"/>
<sequence>MQHDFKIGMAIIGSGNFAREEHLPSIMNSSGWGCVLKAVYSRSLQSAEKLAEDIPATVEKIKREYGKVPDVDIYSDDSGLGKGYRDLLARDDIMAVTIALPITIQPEYIRLAIQAGKHVFSEKPIAKDVATAIDMIRWYRSQTGPDRKILWAVGENWRWMDKYKRTAAEVGLRGGLDSFRVKVHSMIKPDSKYHKTEWRRHSDYQGGFLLDGGVHVIAAIRLILDEIAYAHPLTEVSAHCSLRQPHLAPIDTIEATLRTKNGTQGTLSLSYGSESNDQIYEFNYGSSSITLDGDTLTDLGEIAFSGRGVTSEIRIFACSILERSGVVYQPMSPEEALADLEVMEKMIQSSERGGEKMTLEYQVWHNKLTS</sequence>
<dbReference type="SUPFAM" id="SSF55347">
    <property type="entry name" value="Glyceraldehyde-3-phosphate dehydrogenase-like, C-terminal domain"/>
    <property type="match status" value="1"/>
</dbReference>
<dbReference type="GO" id="GO:0000166">
    <property type="term" value="F:nucleotide binding"/>
    <property type="evidence" value="ECO:0007669"/>
    <property type="project" value="InterPro"/>
</dbReference>
<dbReference type="GO" id="GO:0006740">
    <property type="term" value="P:NADPH regeneration"/>
    <property type="evidence" value="ECO:0007669"/>
    <property type="project" value="TreeGrafter"/>
</dbReference>
<dbReference type="PANTHER" id="PTHR42840">
    <property type="entry name" value="NAD(P)-BINDING ROSSMANN-FOLD SUPERFAMILY PROTEIN-RELATED"/>
    <property type="match status" value="1"/>
</dbReference>
<evidence type="ECO:0000313" key="5">
    <source>
        <dbReference type="Proteomes" id="UP000019804"/>
    </source>
</evidence>
<dbReference type="InterPro" id="IPR055170">
    <property type="entry name" value="GFO_IDH_MocA-like_dom"/>
</dbReference>
<accession>A0A017SI20</accession>
<dbReference type="Pfam" id="PF01408">
    <property type="entry name" value="GFO_IDH_MocA"/>
    <property type="match status" value="1"/>
</dbReference>
<gene>
    <name evidence="4" type="ORF">EURHEDRAFT_411067</name>
</gene>
<dbReference type="HOGENOM" id="CLU_023194_3_1_1"/>
<dbReference type="SUPFAM" id="SSF51735">
    <property type="entry name" value="NAD(P)-binding Rossmann-fold domains"/>
    <property type="match status" value="1"/>
</dbReference>
<dbReference type="Gene3D" id="3.30.360.10">
    <property type="entry name" value="Dihydrodipicolinate Reductase, domain 2"/>
    <property type="match status" value="1"/>
</dbReference>
<protein>
    <submittedName>
        <fullName evidence="4">Oxidoreductase family, NAD-binding Rossmann fold protein</fullName>
    </submittedName>
</protein>
<dbReference type="RefSeq" id="XP_040640251.1">
    <property type="nucleotide sequence ID" value="XM_040781514.1"/>
</dbReference>
<evidence type="ECO:0000313" key="4">
    <source>
        <dbReference type="EMBL" id="EYE96563.1"/>
    </source>
</evidence>
<keyword evidence="5" id="KW-1185">Reference proteome</keyword>
<dbReference type="Pfam" id="PF22725">
    <property type="entry name" value="GFO_IDH_MocA_C3"/>
    <property type="match status" value="1"/>
</dbReference>
<dbReference type="STRING" id="1388766.A0A017SI20"/>
<dbReference type="AlphaFoldDB" id="A0A017SI20"/>
<reference evidence="5" key="1">
    <citation type="journal article" date="2014" name="Nat. Commun.">
        <title>Genomic adaptations of the halophilic Dead Sea filamentous fungus Eurotium rubrum.</title>
        <authorList>
            <person name="Kis-Papo T."/>
            <person name="Weig A.R."/>
            <person name="Riley R."/>
            <person name="Persoh D."/>
            <person name="Salamov A."/>
            <person name="Sun H."/>
            <person name="Lipzen A."/>
            <person name="Wasser S.P."/>
            <person name="Rambold G."/>
            <person name="Grigoriev I.V."/>
            <person name="Nevo E."/>
        </authorList>
    </citation>
    <scope>NUCLEOTIDE SEQUENCE [LARGE SCALE GENOMIC DNA]</scope>
    <source>
        <strain evidence="5">CBS 135680</strain>
    </source>
</reference>
<dbReference type="GO" id="GO:0005737">
    <property type="term" value="C:cytoplasm"/>
    <property type="evidence" value="ECO:0007669"/>
    <property type="project" value="TreeGrafter"/>
</dbReference>
<evidence type="ECO:0000256" key="1">
    <source>
        <dbReference type="ARBA" id="ARBA00010928"/>
    </source>
</evidence>
<evidence type="ECO:0000259" key="2">
    <source>
        <dbReference type="Pfam" id="PF01408"/>
    </source>
</evidence>
<evidence type="ECO:0000259" key="3">
    <source>
        <dbReference type="Pfam" id="PF22725"/>
    </source>
</evidence>
<feature type="domain" description="GFO/IDH/MocA-like oxidoreductase" evidence="3">
    <location>
        <begin position="179"/>
        <end position="281"/>
    </location>
</feature>
<organism evidence="4 5">
    <name type="scientific">Aspergillus ruber (strain CBS 135680)</name>
    <dbReference type="NCBI Taxonomy" id="1388766"/>
    <lineage>
        <taxon>Eukaryota</taxon>
        <taxon>Fungi</taxon>
        <taxon>Dikarya</taxon>
        <taxon>Ascomycota</taxon>
        <taxon>Pezizomycotina</taxon>
        <taxon>Eurotiomycetes</taxon>
        <taxon>Eurotiomycetidae</taxon>
        <taxon>Eurotiales</taxon>
        <taxon>Aspergillaceae</taxon>
        <taxon>Aspergillus</taxon>
        <taxon>Aspergillus subgen. Aspergillus</taxon>
    </lineage>
</organism>
<dbReference type="OrthoDB" id="64915at2759"/>
<dbReference type="Proteomes" id="UP000019804">
    <property type="component" value="Unassembled WGS sequence"/>
</dbReference>
<dbReference type="InterPro" id="IPR036291">
    <property type="entry name" value="NAD(P)-bd_dom_sf"/>
</dbReference>
<feature type="domain" description="Gfo/Idh/MocA-like oxidoreductase N-terminal" evidence="2">
    <location>
        <begin position="8"/>
        <end position="141"/>
    </location>
</feature>
<name>A0A017SI20_ASPRC</name>
<dbReference type="EMBL" id="KK088418">
    <property type="protein sequence ID" value="EYE96563.1"/>
    <property type="molecule type" value="Genomic_DNA"/>
</dbReference>
<dbReference type="Gene3D" id="3.40.50.720">
    <property type="entry name" value="NAD(P)-binding Rossmann-like Domain"/>
    <property type="match status" value="1"/>
</dbReference>
<dbReference type="PANTHER" id="PTHR42840:SF5">
    <property type="entry name" value="NAD(P)-BINDING ROSSMANN-FOLD SUPERFAMILY PROTEIN"/>
    <property type="match status" value="1"/>
</dbReference>
<dbReference type="GeneID" id="63696638"/>
<comment type="similarity">
    <text evidence="1">Belongs to the Gfo/Idh/MocA family.</text>
</comment>
<dbReference type="InterPro" id="IPR000683">
    <property type="entry name" value="Gfo/Idh/MocA-like_OxRdtase_N"/>
</dbReference>
<dbReference type="GO" id="GO:0016491">
    <property type="term" value="F:oxidoreductase activity"/>
    <property type="evidence" value="ECO:0007669"/>
    <property type="project" value="TreeGrafter"/>
</dbReference>